<reference evidence="3 4" key="1">
    <citation type="journal article" date="2020" name="bioRxiv">
        <title>Metabolic contributions of an alphaproteobacterial endosymbiont in the apicomplexan Cardiosporidium cionae.</title>
        <authorList>
            <person name="Hunter E.S."/>
            <person name="Paight C.J."/>
            <person name="Lane C.E."/>
        </authorList>
    </citation>
    <scope>NUCLEOTIDE SEQUENCE [LARGE SCALE GENOMIC DNA]</scope>
    <source>
        <strain evidence="3">ESH_2018</strain>
    </source>
</reference>
<name>A0ABQ7J9S3_9APIC</name>
<evidence type="ECO:0000313" key="4">
    <source>
        <dbReference type="Proteomes" id="UP000823046"/>
    </source>
</evidence>
<dbReference type="InterPro" id="IPR036249">
    <property type="entry name" value="Thioredoxin-like_sf"/>
</dbReference>
<dbReference type="Pfam" id="PF13417">
    <property type="entry name" value="GST_N_3"/>
    <property type="match status" value="2"/>
</dbReference>
<accession>A0ABQ7J9S3</accession>
<keyword evidence="4" id="KW-1185">Reference proteome</keyword>
<sequence length="308" mass="36024">MIFWRILSLTEGSFLWMRKNFPTLYAYLDFFCLLMAMVVRFGSGNNTAANLSECKRPSAALVLYEFEGCPFCKKVRETLSVLDLDYIVYPCPRVTLKGYGIVGDSRYRPVVEKRGEQLKFPYLEDSNTGVKRYESDDIIRYLWSQYGQRAIAPMNYRLAHYAPLQTITLWTAALLRPLMDMGMLRIASRKPEKLLELWGFENSPFVKRVRETLSSLEIAYVMHIIPYGSEVKREQFRKEHLLEISSFRQAFGKIKVPYLRDPNTDVSLFESNKIVSYLKDTYQTGSYPTESWKDYLSRDQITTQKNEK</sequence>
<evidence type="ECO:0000259" key="2">
    <source>
        <dbReference type="PROSITE" id="PS50404"/>
    </source>
</evidence>
<dbReference type="InterPro" id="IPR004045">
    <property type="entry name" value="Glutathione_S-Trfase_N"/>
</dbReference>
<dbReference type="EMBL" id="JADAQX010000310">
    <property type="protein sequence ID" value="KAF8820753.1"/>
    <property type="molecule type" value="Genomic_DNA"/>
</dbReference>
<comment type="caution">
    <text evidence="3">The sequence shown here is derived from an EMBL/GenBank/DDBJ whole genome shotgun (WGS) entry which is preliminary data.</text>
</comment>
<keyword evidence="1" id="KW-0472">Membrane</keyword>
<dbReference type="PROSITE" id="PS50404">
    <property type="entry name" value="GST_NTER"/>
    <property type="match status" value="2"/>
</dbReference>
<keyword evidence="1" id="KW-1133">Transmembrane helix</keyword>
<feature type="domain" description="GST N-terminal" evidence="2">
    <location>
        <begin position="59"/>
        <end position="150"/>
    </location>
</feature>
<dbReference type="Gene3D" id="3.40.30.10">
    <property type="entry name" value="Glutaredoxin"/>
    <property type="match status" value="2"/>
</dbReference>
<feature type="domain" description="GST N-terminal" evidence="2">
    <location>
        <begin position="193"/>
        <end position="286"/>
    </location>
</feature>
<evidence type="ECO:0000313" key="3">
    <source>
        <dbReference type="EMBL" id="KAF8820753.1"/>
    </source>
</evidence>
<organism evidence="3 4">
    <name type="scientific">Cardiosporidium cionae</name>
    <dbReference type="NCBI Taxonomy" id="476202"/>
    <lineage>
        <taxon>Eukaryota</taxon>
        <taxon>Sar</taxon>
        <taxon>Alveolata</taxon>
        <taxon>Apicomplexa</taxon>
        <taxon>Aconoidasida</taxon>
        <taxon>Nephromycida</taxon>
        <taxon>Cardiosporidium</taxon>
    </lineage>
</organism>
<feature type="transmembrane region" description="Helical" evidence="1">
    <location>
        <begin position="21"/>
        <end position="42"/>
    </location>
</feature>
<keyword evidence="1" id="KW-0812">Transmembrane</keyword>
<dbReference type="PANTHER" id="PTHR45288:SF1">
    <property type="entry name" value="THIOREDOXIN FAMILY PROTEIN"/>
    <property type="match status" value="1"/>
</dbReference>
<proteinExistence type="predicted"/>
<protein>
    <submittedName>
        <fullName evidence="3">Glutathione s-transferase, n-terminal domain containing protein</fullName>
    </submittedName>
</protein>
<dbReference type="SUPFAM" id="SSF52833">
    <property type="entry name" value="Thioredoxin-like"/>
    <property type="match status" value="2"/>
</dbReference>
<dbReference type="Proteomes" id="UP000823046">
    <property type="component" value="Unassembled WGS sequence"/>
</dbReference>
<evidence type="ECO:0000256" key="1">
    <source>
        <dbReference type="SAM" id="Phobius"/>
    </source>
</evidence>
<dbReference type="PANTHER" id="PTHR45288">
    <property type="entry name" value="THIOREDOXIN FAMILY PROTEIN"/>
    <property type="match status" value="1"/>
</dbReference>
<gene>
    <name evidence="3" type="ORF">IE077_002844</name>
</gene>